<sequence>MPISSPAFLTFSVKTVRVQPSGFNSEGHIWEAAIVLGKKLLNYELREVNNLWKPSIRRRQFIGLNHGEDEEDRADEIMLHSGGRLY</sequence>
<proteinExistence type="predicted"/>
<comment type="caution">
    <text evidence="1">The sequence shown here is derived from an EMBL/GenBank/DDBJ whole genome shotgun (WGS) entry which is preliminary data.</text>
</comment>
<reference evidence="1" key="1">
    <citation type="submission" date="2019-12" db="EMBL/GenBank/DDBJ databases">
        <title>Genome sequencing and annotation of Brassica cretica.</title>
        <authorList>
            <person name="Studholme D.J."/>
            <person name="Sarris P."/>
        </authorList>
    </citation>
    <scope>NUCLEOTIDE SEQUENCE</scope>
    <source>
        <strain evidence="1">PFS-109/04</strain>
        <tissue evidence="1">Leaf</tissue>
    </source>
</reference>
<gene>
    <name evidence="1" type="ORF">F2Q69_00024348</name>
</gene>
<evidence type="ECO:0000313" key="2">
    <source>
        <dbReference type="Proteomes" id="UP000712600"/>
    </source>
</evidence>
<accession>A0A8S9QBB6</accession>
<organism evidence="1 2">
    <name type="scientific">Brassica cretica</name>
    <name type="common">Mustard</name>
    <dbReference type="NCBI Taxonomy" id="69181"/>
    <lineage>
        <taxon>Eukaryota</taxon>
        <taxon>Viridiplantae</taxon>
        <taxon>Streptophyta</taxon>
        <taxon>Embryophyta</taxon>
        <taxon>Tracheophyta</taxon>
        <taxon>Spermatophyta</taxon>
        <taxon>Magnoliopsida</taxon>
        <taxon>eudicotyledons</taxon>
        <taxon>Gunneridae</taxon>
        <taxon>Pentapetalae</taxon>
        <taxon>rosids</taxon>
        <taxon>malvids</taxon>
        <taxon>Brassicales</taxon>
        <taxon>Brassicaceae</taxon>
        <taxon>Brassiceae</taxon>
        <taxon>Brassica</taxon>
    </lineage>
</organism>
<dbReference type="Proteomes" id="UP000712600">
    <property type="component" value="Unassembled WGS sequence"/>
</dbReference>
<evidence type="ECO:0000313" key="1">
    <source>
        <dbReference type="EMBL" id="KAF3538630.1"/>
    </source>
</evidence>
<protein>
    <submittedName>
        <fullName evidence="1">Uncharacterized protein</fullName>
    </submittedName>
</protein>
<dbReference type="AlphaFoldDB" id="A0A8S9QBB6"/>
<dbReference type="EMBL" id="QGKX02001290">
    <property type="protein sequence ID" value="KAF3538630.1"/>
    <property type="molecule type" value="Genomic_DNA"/>
</dbReference>
<name>A0A8S9QBB6_BRACR</name>